<dbReference type="GeneID" id="31362755"/>
<sequence>MEKFGILNDENREKYRPAFKGTSFFARNMWSLADNQAIVLGTQFCIFAQIFDDLIDSNEPEYGIKIINRAINIFKLGKLEDDPTPLERNLFDIHQNLEIRIGDQHPLMNLFRNSFIDYFDNLIPWQCMKKLEGDMSMNLYYNIRRQNMGMEPTFSLGVLFTMKRLNPDILLDPLWKSLSDYSGKIAALYNDIFSYEKELREKDVRMNSFYFMKTQNNWSDQECFDFMDKELDNCFEQYIIHENLIIQKFIPTLQNKEDEEELYQIVGRFHLILTSIISMYLQKPSYKSQDSIFVELRI</sequence>
<keyword evidence="3" id="KW-1185">Reference proteome</keyword>
<dbReference type="GO" id="GO:0010333">
    <property type="term" value="F:terpene synthase activity"/>
    <property type="evidence" value="ECO:0007669"/>
    <property type="project" value="InterPro"/>
</dbReference>
<evidence type="ECO:0008006" key="4">
    <source>
        <dbReference type="Google" id="ProtNLM"/>
    </source>
</evidence>
<dbReference type="InterPro" id="IPR008949">
    <property type="entry name" value="Isoprenoid_synthase_dom_sf"/>
</dbReference>
<evidence type="ECO:0000313" key="3">
    <source>
        <dbReference type="Proteomes" id="UP000001396"/>
    </source>
</evidence>
<evidence type="ECO:0000313" key="2">
    <source>
        <dbReference type="EMBL" id="EFA80439.1"/>
    </source>
</evidence>
<dbReference type="Gene3D" id="1.10.600.10">
    <property type="entry name" value="Farnesyl Diphosphate Synthase"/>
    <property type="match status" value="1"/>
</dbReference>
<protein>
    <recommendedName>
        <fullName evidence="4">Terpene synthase</fullName>
    </recommendedName>
</protein>
<comment type="caution">
    <text evidence="2">The sequence shown here is derived from an EMBL/GenBank/DDBJ whole genome shotgun (WGS) entry which is preliminary data.</text>
</comment>
<evidence type="ECO:0000256" key="1">
    <source>
        <dbReference type="ARBA" id="ARBA00006333"/>
    </source>
</evidence>
<organism evidence="2 3">
    <name type="scientific">Heterostelium pallidum (strain ATCC 26659 / Pp 5 / PN500)</name>
    <name type="common">Cellular slime mold</name>
    <name type="synonym">Polysphondylium pallidum</name>
    <dbReference type="NCBI Taxonomy" id="670386"/>
    <lineage>
        <taxon>Eukaryota</taxon>
        <taxon>Amoebozoa</taxon>
        <taxon>Evosea</taxon>
        <taxon>Eumycetozoa</taxon>
        <taxon>Dictyostelia</taxon>
        <taxon>Acytosteliales</taxon>
        <taxon>Acytosteliaceae</taxon>
        <taxon>Heterostelium</taxon>
    </lineage>
</organism>
<dbReference type="InParanoid" id="D3BEV8"/>
<dbReference type="EMBL" id="ADBJ01000031">
    <property type="protein sequence ID" value="EFA80439.1"/>
    <property type="molecule type" value="Genomic_DNA"/>
</dbReference>
<dbReference type="GO" id="GO:0046246">
    <property type="term" value="P:terpene biosynthetic process"/>
    <property type="evidence" value="ECO:0007669"/>
    <property type="project" value="UniProtKB-ARBA"/>
</dbReference>
<dbReference type="RefSeq" id="XP_020432559.1">
    <property type="nucleotide sequence ID" value="XM_020578111.1"/>
</dbReference>
<dbReference type="AlphaFoldDB" id="D3BEV8"/>
<comment type="similarity">
    <text evidence="1">Belongs to the terpene synthase family.</text>
</comment>
<name>D3BEV8_HETP5</name>
<proteinExistence type="inferred from homology"/>
<dbReference type="PANTHER" id="PTHR35201:SF4">
    <property type="entry name" value="BETA-PINACENE SYNTHASE-RELATED"/>
    <property type="match status" value="1"/>
</dbReference>
<dbReference type="InterPro" id="IPR034686">
    <property type="entry name" value="Terpene_cyclase-like_2"/>
</dbReference>
<dbReference type="Pfam" id="PF19086">
    <property type="entry name" value="Terpene_syn_C_2"/>
    <property type="match status" value="1"/>
</dbReference>
<accession>D3BEV8</accession>
<gene>
    <name evidence="2" type="ORF">PPL_07274</name>
</gene>
<dbReference type="SUPFAM" id="SSF48576">
    <property type="entry name" value="Terpenoid synthases"/>
    <property type="match status" value="1"/>
</dbReference>
<dbReference type="Proteomes" id="UP000001396">
    <property type="component" value="Unassembled WGS sequence"/>
</dbReference>
<reference evidence="2 3" key="1">
    <citation type="journal article" date="2011" name="Genome Res.">
        <title>Phylogeny-wide analysis of social amoeba genomes highlights ancient origins for complex intercellular communication.</title>
        <authorList>
            <person name="Heidel A.J."/>
            <person name="Lawal H.M."/>
            <person name="Felder M."/>
            <person name="Schilde C."/>
            <person name="Helps N.R."/>
            <person name="Tunggal B."/>
            <person name="Rivero F."/>
            <person name="John U."/>
            <person name="Schleicher M."/>
            <person name="Eichinger L."/>
            <person name="Platzer M."/>
            <person name="Noegel A.A."/>
            <person name="Schaap P."/>
            <person name="Gloeckner G."/>
        </authorList>
    </citation>
    <scope>NUCLEOTIDE SEQUENCE [LARGE SCALE GENOMIC DNA]</scope>
    <source>
        <strain evidence="3">ATCC 26659 / Pp 5 / PN500</strain>
    </source>
</reference>
<dbReference type="PANTHER" id="PTHR35201">
    <property type="entry name" value="TERPENE SYNTHASE"/>
    <property type="match status" value="1"/>
</dbReference>